<gene>
    <name evidence="2" type="ORF">PDIGIT_LOCUS13143</name>
</gene>
<feature type="region of interest" description="Disordered" evidence="1">
    <location>
        <begin position="1"/>
        <end position="26"/>
    </location>
</feature>
<organism evidence="2 3">
    <name type="scientific">Periconia digitata</name>
    <dbReference type="NCBI Taxonomy" id="1303443"/>
    <lineage>
        <taxon>Eukaryota</taxon>
        <taxon>Fungi</taxon>
        <taxon>Dikarya</taxon>
        <taxon>Ascomycota</taxon>
        <taxon>Pezizomycotina</taxon>
        <taxon>Dothideomycetes</taxon>
        <taxon>Pleosporomycetidae</taxon>
        <taxon>Pleosporales</taxon>
        <taxon>Massarineae</taxon>
        <taxon>Periconiaceae</taxon>
        <taxon>Periconia</taxon>
    </lineage>
</organism>
<accession>A0A9W4USK8</accession>
<evidence type="ECO:0000313" key="3">
    <source>
        <dbReference type="Proteomes" id="UP001152607"/>
    </source>
</evidence>
<dbReference type="Proteomes" id="UP001152607">
    <property type="component" value="Unassembled WGS sequence"/>
</dbReference>
<reference evidence="2" key="1">
    <citation type="submission" date="2023-01" db="EMBL/GenBank/DDBJ databases">
        <authorList>
            <person name="Van Ghelder C."/>
            <person name="Rancurel C."/>
        </authorList>
    </citation>
    <scope>NUCLEOTIDE SEQUENCE</scope>
    <source>
        <strain evidence="2">CNCM I-4278</strain>
    </source>
</reference>
<keyword evidence="3" id="KW-1185">Reference proteome</keyword>
<dbReference type="AlphaFoldDB" id="A0A9W4USK8"/>
<sequence length="317" mass="35926">MMKNNEQLRPSSRRGASGAWRRGDRLKPAPADTLELYGLPSKGETRLNDFRTQEFYFHKILERYMRLCAINEKQLGTLFASISQALNHDFLASLHLPTPPTSAATLNDPRTPTAPFTSPPLTELSTVLAALRKLREAITASGRKDAFARRAYFFGAHAGILCKDWESYLPALTSLLTVIHRPEAPLSAPDLKEYVGLLILDQACRQGNLALAHETRVKFAYRDRRVEGVLKALVADNWVAFWKLKRAVDGYQRSVMEFAEKEVRLHALKCLGRGYMSVDRRFVEKCADREWAELVKEGVGWELTETDRVLIKKPKAK</sequence>
<comment type="caution">
    <text evidence="2">The sequence shown here is derived from an EMBL/GenBank/DDBJ whole genome shotgun (WGS) entry which is preliminary data.</text>
</comment>
<evidence type="ECO:0000313" key="2">
    <source>
        <dbReference type="EMBL" id="CAI6339977.1"/>
    </source>
</evidence>
<dbReference type="EMBL" id="CAOQHR010000010">
    <property type="protein sequence ID" value="CAI6339977.1"/>
    <property type="molecule type" value="Genomic_DNA"/>
</dbReference>
<protein>
    <submittedName>
        <fullName evidence="2">Uncharacterized protein</fullName>
    </submittedName>
</protein>
<dbReference type="PANTHER" id="PTHR39398">
    <property type="entry name" value="YALI0F14311P"/>
    <property type="match status" value="1"/>
</dbReference>
<name>A0A9W4USK8_9PLEO</name>
<dbReference type="OrthoDB" id="2100128at2759"/>
<evidence type="ECO:0000256" key="1">
    <source>
        <dbReference type="SAM" id="MobiDB-lite"/>
    </source>
</evidence>
<dbReference type="PANTHER" id="PTHR39398:SF1">
    <property type="entry name" value="CSN8_PSMD8_EIF3K DOMAIN-CONTAINING PROTEIN"/>
    <property type="match status" value="1"/>
</dbReference>
<proteinExistence type="predicted"/>
<feature type="compositionally biased region" description="Low complexity" evidence="1">
    <location>
        <begin position="9"/>
        <end position="20"/>
    </location>
</feature>